<protein>
    <submittedName>
        <fullName evidence="2">Lipase</fullName>
    </submittedName>
</protein>
<gene>
    <name evidence="2" type="ORF">H8S02_09240</name>
</gene>
<dbReference type="SUPFAM" id="SSF52266">
    <property type="entry name" value="SGNH hydrolase"/>
    <property type="match status" value="1"/>
</dbReference>
<dbReference type="InterPro" id="IPR036514">
    <property type="entry name" value="SGNH_hydro_sf"/>
</dbReference>
<accession>A0ABR7GP89</accession>
<keyword evidence="3" id="KW-1185">Reference proteome</keyword>
<comment type="caution">
    <text evidence="2">The sequence shown here is derived from an EMBL/GenBank/DDBJ whole genome shotgun (WGS) entry which is preliminary data.</text>
</comment>
<dbReference type="PANTHER" id="PTHR30383:SF29">
    <property type="entry name" value="SGNH HYDROLASE-TYPE ESTERASE DOMAIN-CONTAINING PROTEIN"/>
    <property type="match status" value="1"/>
</dbReference>
<sequence>MAKRIICIGDSNTYGYDPAAFGGARYPEGVRWTSRLGSAWDIRNLGENGREIPSSSFAVRVLLSQVRSRLPADGLCLMLGTNDLLCGASPAEAAERMRIFISDLLVCGLPLLLVAPPLMQSGTWVESDALIRSSGQLAPLYRDLAALCGVSFCDASGWDIPVVFDGVHFSEQGHRRFAEQLEPVFAQMFL</sequence>
<organism evidence="2 3">
    <name type="scientific">Agathobaculum hominis</name>
    <dbReference type="NCBI Taxonomy" id="2763014"/>
    <lineage>
        <taxon>Bacteria</taxon>
        <taxon>Bacillati</taxon>
        <taxon>Bacillota</taxon>
        <taxon>Clostridia</taxon>
        <taxon>Eubacteriales</taxon>
        <taxon>Butyricicoccaceae</taxon>
        <taxon>Agathobaculum</taxon>
    </lineage>
</organism>
<dbReference type="PANTHER" id="PTHR30383">
    <property type="entry name" value="THIOESTERASE 1/PROTEASE 1/LYSOPHOSPHOLIPASE L1"/>
    <property type="match status" value="1"/>
</dbReference>
<feature type="domain" description="SGNH hydrolase-type esterase" evidence="1">
    <location>
        <begin position="7"/>
        <end position="176"/>
    </location>
</feature>
<evidence type="ECO:0000259" key="1">
    <source>
        <dbReference type="Pfam" id="PF13472"/>
    </source>
</evidence>
<evidence type="ECO:0000313" key="2">
    <source>
        <dbReference type="EMBL" id="MBC5696127.1"/>
    </source>
</evidence>
<dbReference type="InterPro" id="IPR051532">
    <property type="entry name" value="Ester_Hydrolysis_Enzymes"/>
</dbReference>
<reference evidence="2 3" key="1">
    <citation type="submission" date="2020-08" db="EMBL/GenBank/DDBJ databases">
        <title>Genome public.</title>
        <authorList>
            <person name="Liu C."/>
            <person name="Sun Q."/>
        </authorList>
    </citation>
    <scope>NUCLEOTIDE SEQUENCE [LARGE SCALE GENOMIC DNA]</scope>
    <source>
        <strain evidence="2 3">M2</strain>
    </source>
</reference>
<evidence type="ECO:0000313" key="3">
    <source>
        <dbReference type="Proteomes" id="UP000641741"/>
    </source>
</evidence>
<dbReference type="Pfam" id="PF13472">
    <property type="entry name" value="Lipase_GDSL_2"/>
    <property type="match status" value="1"/>
</dbReference>
<dbReference type="Gene3D" id="3.40.50.1110">
    <property type="entry name" value="SGNH hydrolase"/>
    <property type="match status" value="1"/>
</dbReference>
<proteinExistence type="predicted"/>
<dbReference type="Proteomes" id="UP000641741">
    <property type="component" value="Unassembled WGS sequence"/>
</dbReference>
<dbReference type="InterPro" id="IPR013830">
    <property type="entry name" value="SGNH_hydro"/>
</dbReference>
<dbReference type="RefSeq" id="WP_186970285.1">
    <property type="nucleotide sequence ID" value="NZ_JACOPK010000008.1"/>
</dbReference>
<dbReference type="EMBL" id="JACOPK010000008">
    <property type="protein sequence ID" value="MBC5696127.1"/>
    <property type="molecule type" value="Genomic_DNA"/>
</dbReference>
<name>A0ABR7GP89_9FIRM</name>